<dbReference type="RefSeq" id="WP_369455564.1">
    <property type="nucleotide sequence ID" value="NZ_JBGCUO010000001.1"/>
</dbReference>
<comment type="caution">
    <text evidence="1">The sequence shown here is derived from an EMBL/GenBank/DDBJ whole genome shotgun (WGS) entry which is preliminary data.</text>
</comment>
<organism evidence="1 2">
    <name type="scientific">Isoalcanivorax beigongshangi</name>
    <dbReference type="NCBI Taxonomy" id="3238810"/>
    <lineage>
        <taxon>Bacteria</taxon>
        <taxon>Pseudomonadati</taxon>
        <taxon>Pseudomonadota</taxon>
        <taxon>Gammaproteobacteria</taxon>
        <taxon>Oceanospirillales</taxon>
        <taxon>Alcanivoracaceae</taxon>
        <taxon>Isoalcanivorax</taxon>
    </lineage>
</organism>
<dbReference type="Proteomes" id="UP001562065">
    <property type="component" value="Unassembled WGS sequence"/>
</dbReference>
<accession>A0ABV4AII1</accession>
<gene>
    <name evidence="1" type="ORF">AB5I84_09235</name>
</gene>
<reference evidence="1 2" key="1">
    <citation type="submission" date="2024-07" db="EMBL/GenBank/DDBJ databases">
        <authorList>
            <person name="Ren Q."/>
        </authorList>
    </citation>
    <scope>NUCLEOTIDE SEQUENCE [LARGE SCALE GENOMIC DNA]</scope>
    <source>
        <strain evidence="1 2">REN37</strain>
    </source>
</reference>
<evidence type="ECO:0000313" key="1">
    <source>
        <dbReference type="EMBL" id="MEY1662328.1"/>
    </source>
</evidence>
<proteinExistence type="predicted"/>
<keyword evidence="2" id="KW-1185">Reference proteome</keyword>
<evidence type="ECO:0000313" key="2">
    <source>
        <dbReference type="Proteomes" id="UP001562065"/>
    </source>
</evidence>
<sequence>MIRPITVATPPNRRRYRQLFAEVTLPKAYLGSVAALAAAYRQWQLPAP</sequence>
<protein>
    <submittedName>
        <fullName evidence="1">Uncharacterized protein</fullName>
    </submittedName>
</protein>
<name>A0ABV4AII1_9GAMM</name>
<dbReference type="EMBL" id="JBGCUO010000001">
    <property type="protein sequence ID" value="MEY1662328.1"/>
    <property type="molecule type" value="Genomic_DNA"/>
</dbReference>